<name>A0A316U015_9BACT</name>
<accession>A0A316U015</accession>
<evidence type="ECO:0000256" key="7">
    <source>
        <dbReference type="ARBA" id="ARBA00032272"/>
    </source>
</evidence>
<dbReference type="AlphaFoldDB" id="A0A316U015"/>
<evidence type="ECO:0000313" key="10">
    <source>
        <dbReference type="Proteomes" id="UP000245533"/>
    </source>
</evidence>
<gene>
    <name evidence="9" type="ORF">DDZ15_12020</name>
</gene>
<dbReference type="GO" id="GO:0019693">
    <property type="term" value="P:ribose phosphate metabolic process"/>
    <property type="evidence" value="ECO:0007669"/>
    <property type="project" value="TreeGrafter"/>
</dbReference>
<proteinExistence type="inferred from homology"/>
<evidence type="ECO:0000313" key="9">
    <source>
        <dbReference type="EMBL" id="PWN05906.1"/>
    </source>
</evidence>
<dbReference type="EMBL" id="QGGB01000008">
    <property type="protein sequence ID" value="PWN05906.1"/>
    <property type="molecule type" value="Genomic_DNA"/>
</dbReference>
<evidence type="ECO:0000259" key="8">
    <source>
        <dbReference type="PROSITE" id="PS51462"/>
    </source>
</evidence>
<organism evidence="9 10">
    <name type="scientific">Rhodohalobacter mucosus</name>
    <dbReference type="NCBI Taxonomy" id="2079485"/>
    <lineage>
        <taxon>Bacteria</taxon>
        <taxon>Pseudomonadati</taxon>
        <taxon>Balneolota</taxon>
        <taxon>Balneolia</taxon>
        <taxon>Balneolales</taxon>
        <taxon>Balneolaceae</taxon>
        <taxon>Rhodohalobacter</taxon>
    </lineage>
</organism>
<dbReference type="PANTHER" id="PTHR11839">
    <property type="entry name" value="UDP/ADP-SUGAR PYROPHOSPHATASE"/>
    <property type="match status" value="1"/>
</dbReference>
<protein>
    <recommendedName>
        <fullName evidence="4">GDP-mannose pyrophosphatase</fullName>
    </recommendedName>
    <alternativeName>
        <fullName evidence="6">GDP-mannose hydrolase</fullName>
    </alternativeName>
    <alternativeName>
        <fullName evidence="7">GDPMK</fullName>
    </alternativeName>
</protein>
<comment type="caution">
    <text evidence="9">The sequence shown here is derived from an EMBL/GenBank/DDBJ whole genome shotgun (WGS) entry which is preliminary data.</text>
</comment>
<dbReference type="PROSITE" id="PS51462">
    <property type="entry name" value="NUDIX"/>
    <property type="match status" value="1"/>
</dbReference>
<dbReference type="InterPro" id="IPR000086">
    <property type="entry name" value="NUDIX_hydrolase_dom"/>
</dbReference>
<dbReference type="Proteomes" id="UP000245533">
    <property type="component" value="Unassembled WGS sequence"/>
</dbReference>
<dbReference type="GO" id="GO:0005829">
    <property type="term" value="C:cytosol"/>
    <property type="evidence" value="ECO:0007669"/>
    <property type="project" value="TreeGrafter"/>
</dbReference>
<dbReference type="PROSITE" id="PS00893">
    <property type="entry name" value="NUDIX_BOX"/>
    <property type="match status" value="1"/>
</dbReference>
<comment type="catalytic activity">
    <reaction evidence="1">
        <text>GDP-alpha-D-mannose + H2O = alpha-D-mannose 1-phosphate + GMP + 2 H(+)</text>
        <dbReference type="Rhea" id="RHEA:27978"/>
        <dbReference type="ChEBI" id="CHEBI:15377"/>
        <dbReference type="ChEBI" id="CHEBI:15378"/>
        <dbReference type="ChEBI" id="CHEBI:57527"/>
        <dbReference type="ChEBI" id="CHEBI:58115"/>
        <dbReference type="ChEBI" id="CHEBI:58409"/>
    </reaction>
</comment>
<dbReference type="Gene3D" id="3.90.79.10">
    <property type="entry name" value="Nucleoside Triphosphate Pyrophosphohydrolase"/>
    <property type="match status" value="1"/>
</dbReference>
<reference evidence="9 10" key="1">
    <citation type="submission" date="2018-05" db="EMBL/GenBank/DDBJ databases">
        <title>Rhodohalobacter halophilus gen. nov., sp. nov., a moderately halophilic member of the family Balneolaceae.</title>
        <authorList>
            <person name="Liu Z.-W."/>
        </authorList>
    </citation>
    <scope>NUCLEOTIDE SEQUENCE [LARGE SCALE GENOMIC DNA]</scope>
    <source>
        <strain evidence="9 10">8A47</strain>
    </source>
</reference>
<keyword evidence="10" id="KW-1185">Reference proteome</keyword>
<sequence length="200" mass="22787">MEDKERQSRNSISDKLEETPIRSKNVFDGVLLDVYVDEVRLPDGSTSTRDWIKHPGASAVVPVFEDGTVMLLKQYRYPPRRIFAEVPAGKLDPGESPETTAKRELTEESGLICSNLVKTGEFYPAIGYADELIHIYAAWGFAEQQQKSDDDEFLITYRIPYSEALRMVREGEIMDGKTICSLIKTWLWWEDNGPFPVAFT</sequence>
<dbReference type="InterPro" id="IPR015797">
    <property type="entry name" value="NUDIX_hydrolase-like_dom_sf"/>
</dbReference>
<dbReference type="RefSeq" id="WP_109647348.1">
    <property type="nucleotide sequence ID" value="NZ_QGGB01000008.1"/>
</dbReference>
<evidence type="ECO:0000256" key="6">
    <source>
        <dbReference type="ARBA" id="ARBA00032162"/>
    </source>
</evidence>
<feature type="domain" description="Nudix hydrolase" evidence="8">
    <location>
        <begin position="52"/>
        <end position="181"/>
    </location>
</feature>
<dbReference type="SUPFAM" id="SSF55811">
    <property type="entry name" value="Nudix"/>
    <property type="match status" value="1"/>
</dbReference>
<evidence type="ECO:0000256" key="4">
    <source>
        <dbReference type="ARBA" id="ARBA00016377"/>
    </source>
</evidence>
<dbReference type="GO" id="GO:0016787">
    <property type="term" value="F:hydrolase activity"/>
    <property type="evidence" value="ECO:0007669"/>
    <property type="project" value="UniProtKB-KW"/>
</dbReference>
<evidence type="ECO:0000256" key="1">
    <source>
        <dbReference type="ARBA" id="ARBA00000847"/>
    </source>
</evidence>
<evidence type="ECO:0000256" key="5">
    <source>
        <dbReference type="ARBA" id="ARBA00022801"/>
    </source>
</evidence>
<dbReference type="GO" id="GO:0006753">
    <property type="term" value="P:nucleoside phosphate metabolic process"/>
    <property type="evidence" value="ECO:0007669"/>
    <property type="project" value="TreeGrafter"/>
</dbReference>
<dbReference type="InterPro" id="IPR020084">
    <property type="entry name" value="NUDIX_hydrolase_CS"/>
</dbReference>
<comment type="similarity">
    <text evidence="3">Belongs to the Nudix hydrolase family. NudK subfamily.</text>
</comment>
<dbReference type="OrthoDB" id="1523642at2"/>
<keyword evidence="5" id="KW-0378">Hydrolase</keyword>
<dbReference type="Pfam" id="PF00293">
    <property type="entry name" value="NUDIX"/>
    <property type="match status" value="1"/>
</dbReference>
<dbReference type="PANTHER" id="PTHR11839:SF18">
    <property type="entry name" value="NUDIX HYDROLASE DOMAIN-CONTAINING PROTEIN"/>
    <property type="match status" value="1"/>
</dbReference>
<comment type="cofactor">
    <cofactor evidence="2">
        <name>Mg(2+)</name>
        <dbReference type="ChEBI" id="CHEBI:18420"/>
    </cofactor>
</comment>
<evidence type="ECO:0000256" key="3">
    <source>
        <dbReference type="ARBA" id="ARBA00007275"/>
    </source>
</evidence>
<evidence type="ECO:0000256" key="2">
    <source>
        <dbReference type="ARBA" id="ARBA00001946"/>
    </source>
</evidence>